<feature type="transmembrane region" description="Helical" evidence="1">
    <location>
        <begin position="5"/>
        <end position="21"/>
    </location>
</feature>
<evidence type="ECO:0000313" key="3">
    <source>
        <dbReference type="Proteomes" id="UP000601789"/>
    </source>
</evidence>
<name>A0ABS0S7X5_9HYPH</name>
<proteinExistence type="predicted"/>
<evidence type="ECO:0000313" key="2">
    <source>
        <dbReference type="EMBL" id="MBI1619398.1"/>
    </source>
</evidence>
<reference evidence="2 3" key="1">
    <citation type="submission" date="2020-10" db="EMBL/GenBank/DDBJ databases">
        <title>Aquamicrobium zhengzhouensis sp. nov., a exopolysaccharide producing bacterium isolated from farmland soil.</title>
        <authorList>
            <person name="Wang X."/>
        </authorList>
    </citation>
    <scope>NUCLEOTIDE SEQUENCE [LARGE SCALE GENOMIC DNA]</scope>
    <source>
        <strain evidence="3">cd-1</strain>
    </source>
</reference>
<organism evidence="2 3">
    <name type="scientific">Aquamicrobium zhengzhouense</name>
    <dbReference type="NCBI Taxonomy" id="2781738"/>
    <lineage>
        <taxon>Bacteria</taxon>
        <taxon>Pseudomonadati</taxon>
        <taxon>Pseudomonadota</taxon>
        <taxon>Alphaproteobacteria</taxon>
        <taxon>Hyphomicrobiales</taxon>
        <taxon>Phyllobacteriaceae</taxon>
        <taxon>Aquamicrobium</taxon>
    </lineage>
</organism>
<gene>
    <name evidence="2" type="ORF">IOD40_01795</name>
</gene>
<dbReference type="Proteomes" id="UP000601789">
    <property type="component" value="Unassembled WGS sequence"/>
</dbReference>
<accession>A0ABS0S7X5</accession>
<keyword evidence="1" id="KW-0472">Membrane</keyword>
<dbReference type="RefSeq" id="WP_198473671.1">
    <property type="nucleotide sequence ID" value="NZ_JADGMQ010000001.1"/>
</dbReference>
<sequence>MRYILIFWGLPMGFFWGWYFLSYNDINFGLLFFSRVLHDFAFGFYGELLGVDPSAIGPMVARACAVDTLLIFSIFGFRRRREILEWWRARVRPAVSEPGRVPPAE</sequence>
<feature type="transmembrane region" description="Helical" evidence="1">
    <location>
        <begin position="55"/>
        <end position="77"/>
    </location>
</feature>
<protein>
    <submittedName>
        <fullName evidence="2">Uncharacterized protein</fullName>
    </submittedName>
</protein>
<keyword evidence="1" id="KW-1133">Transmembrane helix</keyword>
<keyword evidence="3" id="KW-1185">Reference proteome</keyword>
<comment type="caution">
    <text evidence="2">The sequence shown here is derived from an EMBL/GenBank/DDBJ whole genome shotgun (WGS) entry which is preliminary data.</text>
</comment>
<dbReference type="EMBL" id="JADGMQ010000001">
    <property type="protein sequence ID" value="MBI1619398.1"/>
    <property type="molecule type" value="Genomic_DNA"/>
</dbReference>
<dbReference type="Pfam" id="PF19600">
    <property type="entry name" value="DUF6105"/>
    <property type="match status" value="1"/>
</dbReference>
<dbReference type="InterPro" id="IPR046087">
    <property type="entry name" value="DUF6105"/>
</dbReference>
<evidence type="ECO:0000256" key="1">
    <source>
        <dbReference type="SAM" id="Phobius"/>
    </source>
</evidence>
<keyword evidence="1" id="KW-0812">Transmembrane</keyword>